<feature type="compositionally biased region" description="Basic and acidic residues" evidence="1">
    <location>
        <begin position="37"/>
        <end position="48"/>
    </location>
</feature>
<reference evidence="2" key="1">
    <citation type="submission" date="2021-10" db="EMBL/GenBank/DDBJ databases">
        <title>Tropical sea cucumber genome reveals ecological adaptation and Cuvierian tubules defense mechanism.</title>
        <authorList>
            <person name="Chen T."/>
        </authorList>
    </citation>
    <scope>NUCLEOTIDE SEQUENCE</scope>
    <source>
        <strain evidence="2">Nanhai2018</strain>
        <tissue evidence="2">Muscle</tissue>
    </source>
</reference>
<organism evidence="2 3">
    <name type="scientific">Holothuria leucospilota</name>
    <name type="common">Black long sea cucumber</name>
    <name type="synonym">Mertensiothuria leucospilota</name>
    <dbReference type="NCBI Taxonomy" id="206669"/>
    <lineage>
        <taxon>Eukaryota</taxon>
        <taxon>Metazoa</taxon>
        <taxon>Echinodermata</taxon>
        <taxon>Eleutherozoa</taxon>
        <taxon>Echinozoa</taxon>
        <taxon>Holothuroidea</taxon>
        <taxon>Aspidochirotacea</taxon>
        <taxon>Aspidochirotida</taxon>
        <taxon>Holothuriidae</taxon>
        <taxon>Holothuria</taxon>
    </lineage>
</organism>
<name>A0A9Q1BED4_HOLLE</name>
<dbReference type="AlphaFoldDB" id="A0A9Q1BED4"/>
<gene>
    <name evidence="2" type="ORF">HOLleu_37246</name>
</gene>
<evidence type="ECO:0000313" key="3">
    <source>
        <dbReference type="Proteomes" id="UP001152320"/>
    </source>
</evidence>
<evidence type="ECO:0000256" key="1">
    <source>
        <dbReference type="SAM" id="MobiDB-lite"/>
    </source>
</evidence>
<sequence>MWKRHIDQIGAKPRTSHTELLNNYYRSPEEIPGSKSTIDRDELTRSKPSENVPENTFYEEIKSPVQTVPESKSSEKFV</sequence>
<proteinExistence type="predicted"/>
<protein>
    <submittedName>
        <fullName evidence="2">Uncharacterized protein</fullName>
    </submittedName>
</protein>
<accession>A0A9Q1BED4</accession>
<feature type="region of interest" description="Disordered" evidence="1">
    <location>
        <begin position="23"/>
        <end position="53"/>
    </location>
</feature>
<keyword evidence="3" id="KW-1185">Reference proteome</keyword>
<dbReference type="Proteomes" id="UP001152320">
    <property type="component" value="Chromosome 20"/>
</dbReference>
<dbReference type="EMBL" id="JAIZAY010000020">
    <property type="protein sequence ID" value="KAJ8022368.1"/>
    <property type="molecule type" value="Genomic_DNA"/>
</dbReference>
<evidence type="ECO:0000313" key="2">
    <source>
        <dbReference type="EMBL" id="KAJ8022368.1"/>
    </source>
</evidence>
<comment type="caution">
    <text evidence="2">The sequence shown here is derived from an EMBL/GenBank/DDBJ whole genome shotgun (WGS) entry which is preliminary data.</text>
</comment>